<dbReference type="AlphaFoldDB" id="A0A846TW05"/>
<dbReference type="EMBL" id="JAAVUN010000001">
    <property type="protein sequence ID" value="NKE08495.1"/>
    <property type="molecule type" value="Genomic_DNA"/>
</dbReference>
<proteinExistence type="predicted"/>
<comment type="caution">
    <text evidence="1">The sequence shown here is derived from an EMBL/GenBank/DDBJ whole genome shotgun (WGS) entry which is preliminary data.</text>
</comment>
<name>A0A846TW05_9MICC</name>
<dbReference type="RefSeq" id="WP_157980414.1">
    <property type="nucleotide sequence ID" value="NZ_JAAVUN010000001.1"/>
</dbReference>
<dbReference type="Proteomes" id="UP000521379">
    <property type="component" value="Unassembled WGS sequence"/>
</dbReference>
<accession>A0A846TW05</accession>
<evidence type="ECO:0000313" key="2">
    <source>
        <dbReference type="Proteomes" id="UP000521379"/>
    </source>
</evidence>
<sequence>MALDIGAVRAELSCASLLYSRRIKNDSGGSRWSFRVVGFNGADWLYYDTWYSRRGPGVLRVTQVTHQADFPQVPNFCEPVLTGWEGQVRDVQQPPKLITEVAGDSMHCTGPKVLHFGAGSYLAWSWGSTEFRPLDFTCALDTLDFVGRFQPQENIGSLTERFNISAAKEARQLGMIEGECLSPLGEYCSVLFGSSPDFVLYGLRRRTDLRCQVWFQDDRAVLRTNWWGPVVLDAKRVGVINVARQDLAGVLAWMTGLHDGASTLSLAARNFDEARYEFENNPASGGALNLTCEPQDEPDFVCEPASWILHRPHDNHARGWIQSAHSGVIRAEQELPGVHEYAPVSADQLYQEFVHAFRKEDVAAKQ</sequence>
<keyword evidence="2" id="KW-1185">Reference proteome</keyword>
<evidence type="ECO:0000313" key="1">
    <source>
        <dbReference type="EMBL" id="NKE08495.1"/>
    </source>
</evidence>
<organism evidence="1 2">
    <name type="scientific">Kocuria subflava</name>
    <dbReference type="NCBI Taxonomy" id="1736139"/>
    <lineage>
        <taxon>Bacteria</taxon>
        <taxon>Bacillati</taxon>
        <taxon>Actinomycetota</taxon>
        <taxon>Actinomycetes</taxon>
        <taxon>Micrococcales</taxon>
        <taxon>Micrococcaceae</taxon>
        <taxon>Kocuria</taxon>
    </lineage>
</organism>
<gene>
    <name evidence="1" type="ORF">GTW58_00740</name>
</gene>
<protein>
    <submittedName>
        <fullName evidence="1">Uncharacterized protein</fullName>
    </submittedName>
</protein>
<reference evidence="1 2" key="1">
    <citation type="submission" date="2020-02" db="EMBL/GenBank/DDBJ databases">
        <authorList>
            <person name="Sun Q."/>
        </authorList>
    </citation>
    <scope>NUCLEOTIDE SEQUENCE [LARGE SCALE GENOMIC DNA]</scope>
    <source>
        <strain evidence="1 2">YIM 13062</strain>
    </source>
</reference>